<evidence type="ECO:0000313" key="2">
    <source>
        <dbReference type="EMBL" id="KAJ4981743.1"/>
    </source>
</evidence>
<reference evidence="2" key="1">
    <citation type="journal article" date="2023" name="Plant J.">
        <title>The genome of the king protea, Protea cynaroides.</title>
        <authorList>
            <person name="Chang J."/>
            <person name="Duong T.A."/>
            <person name="Schoeman C."/>
            <person name="Ma X."/>
            <person name="Roodt D."/>
            <person name="Barker N."/>
            <person name="Li Z."/>
            <person name="Van de Peer Y."/>
            <person name="Mizrachi E."/>
        </authorList>
    </citation>
    <scope>NUCLEOTIDE SEQUENCE</scope>
    <source>
        <tissue evidence="2">Young leaves</tissue>
    </source>
</reference>
<dbReference type="AlphaFoldDB" id="A0A9Q0L3B0"/>
<sequence>MVFEFYGFVRYWVSGSWFIILFYIFILLLFLCDNGCLEIRIRCGGLLCGFICVFLLFRSIWFARIWFVFGSEFGQASVVVLVGCDGRGIMDSLSGFCRRVSTAKTLIFGQKHK</sequence>
<keyword evidence="1" id="KW-0472">Membrane</keyword>
<organism evidence="2 3">
    <name type="scientific">Protea cynaroides</name>
    <dbReference type="NCBI Taxonomy" id="273540"/>
    <lineage>
        <taxon>Eukaryota</taxon>
        <taxon>Viridiplantae</taxon>
        <taxon>Streptophyta</taxon>
        <taxon>Embryophyta</taxon>
        <taxon>Tracheophyta</taxon>
        <taxon>Spermatophyta</taxon>
        <taxon>Magnoliopsida</taxon>
        <taxon>Proteales</taxon>
        <taxon>Proteaceae</taxon>
        <taxon>Protea</taxon>
    </lineage>
</organism>
<evidence type="ECO:0000313" key="3">
    <source>
        <dbReference type="Proteomes" id="UP001141806"/>
    </source>
</evidence>
<evidence type="ECO:0000256" key="1">
    <source>
        <dbReference type="SAM" id="Phobius"/>
    </source>
</evidence>
<comment type="caution">
    <text evidence="2">The sequence shown here is derived from an EMBL/GenBank/DDBJ whole genome shotgun (WGS) entry which is preliminary data.</text>
</comment>
<keyword evidence="1" id="KW-0812">Transmembrane</keyword>
<dbReference type="EMBL" id="JAMYWD010000001">
    <property type="protein sequence ID" value="KAJ4981743.1"/>
    <property type="molecule type" value="Genomic_DNA"/>
</dbReference>
<keyword evidence="3" id="KW-1185">Reference proteome</keyword>
<protein>
    <submittedName>
        <fullName evidence="2">Uncharacterized protein</fullName>
    </submittedName>
</protein>
<keyword evidence="1" id="KW-1133">Transmembrane helix</keyword>
<gene>
    <name evidence="2" type="ORF">NE237_032580</name>
</gene>
<dbReference type="Proteomes" id="UP001141806">
    <property type="component" value="Unassembled WGS sequence"/>
</dbReference>
<proteinExistence type="predicted"/>
<feature type="transmembrane region" description="Helical" evidence="1">
    <location>
        <begin position="12"/>
        <end position="32"/>
    </location>
</feature>
<name>A0A9Q0L3B0_9MAGN</name>
<accession>A0A9Q0L3B0</accession>
<feature type="transmembrane region" description="Helical" evidence="1">
    <location>
        <begin position="44"/>
        <end position="67"/>
    </location>
</feature>